<reference evidence="2 3" key="1">
    <citation type="journal article" date="2021" name="Elife">
        <title>Chloroplast acquisition without the gene transfer in kleptoplastic sea slugs, Plakobranchus ocellatus.</title>
        <authorList>
            <person name="Maeda T."/>
            <person name="Takahashi S."/>
            <person name="Yoshida T."/>
            <person name="Shimamura S."/>
            <person name="Takaki Y."/>
            <person name="Nagai Y."/>
            <person name="Toyoda A."/>
            <person name="Suzuki Y."/>
            <person name="Arimoto A."/>
            <person name="Ishii H."/>
            <person name="Satoh N."/>
            <person name="Nishiyama T."/>
            <person name="Hasebe M."/>
            <person name="Maruyama T."/>
            <person name="Minagawa J."/>
            <person name="Obokata J."/>
            <person name="Shigenobu S."/>
        </authorList>
    </citation>
    <scope>NUCLEOTIDE SEQUENCE [LARGE SCALE GENOMIC DNA]</scope>
</reference>
<dbReference type="GO" id="GO:0003964">
    <property type="term" value="F:RNA-directed DNA polymerase activity"/>
    <property type="evidence" value="ECO:0007669"/>
    <property type="project" value="UniProtKB-KW"/>
</dbReference>
<sequence>MHSDQRFKKQAPSENLIPVTVKQTDSVYNKTKRLKVIHLNVQSIGNKTTLVNDLIVELDADVAFITETWLKPKGDEGIVSQLRPDGYAKPLNFARTTGQSGGGICVIHRESLDMQCTALTTMTHFECCQCKLFINGRSLLLICIYRPPPSSKNKFTPKQFLAEFETFLGGFSLNVHLPIIIGDFNLHYNNQTETYVCQMRDILRTHLLSQVVNTPTQKKSHIPDWVVTLDIDLINNLQVMDKCISDHKVIVFELPYCKPKLVERTITCRKKNIDNQALDPYSNGSAISTLDDITHQGIENRTKKSRKKVALNKLVYPQRDL</sequence>
<evidence type="ECO:0000313" key="2">
    <source>
        <dbReference type="EMBL" id="GFR79400.1"/>
    </source>
</evidence>
<name>A0AAV4G4C8_9GAST</name>
<evidence type="ECO:0000259" key="1">
    <source>
        <dbReference type="Pfam" id="PF03372"/>
    </source>
</evidence>
<dbReference type="PANTHER" id="PTHR46670:SF3">
    <property type="entry name" value="ENDONUCLEASE_EXONUCLEASE_PHOSPHATASE DOMAIN-CONTAINING PROTEIN"/>
    <property type="match status" value="1"/>
</dbReference>
<dbReference type="SUPFAM" id="SSF56219">
    <property type="entry name" value="DNase I-like"/>
    <property type="match status" value="1"/>
</dbReference>
<keyword evidence="2" id="KW-0695">RNA-directed DNA polymerase</keyword>
<dbReference type="Pfam" id="PF03372">
    <property type="entry name" value="Exo_endo_phos"/>
    <property type="match status" value="1"/>
</dbReference>
<dbReference type="AlphaFoldDB" id="A0AAV4G4C8"/>
<keyword evidence="2" id="KW-0548">Nucleotidyltransferase</keyword>
<dbReference type="Gene3D" id="3.60.10.10">
    <property type="entry name" value="Endonuclease/exonuclease/phosphatase"/>
    <property type="match status" value="1"/>
</dbReference>
<evidence type="ECO:0000313" key="3">
    <source>
        <dbReference type="Proteomes" id="UP000762676"/>
    </source>
</evidence>
<dbReference type="EMBL" id="BMAT01008175">
    <property type="protein sequence ID" value="GFR79400.1"/>
    <property type="molecule type" value="Genomic_DNA"/>
</dbReference>
<accession>A0AAV4G4C8</accession>
<dbReference type="InterPro" id="IPR005135">
    <property type="entry name" value="Endo/exonuclease/phosphatase"/>
</dbReference>
<proteinExistence type="predicted"/>
<organism evidence="2 3">
    <name type="scientific">Elysia marginata</name>
    <dbReference type="NCBI Taxonomy" id="1093978"/>
    <lineage>
        <taxon>Eukaryota</taxon>
        <taxon>Metazoa</taxon>
        <taxon>Spiralia</taxon>
        <taxon>Lophotrochozoa</taxon>
        <taxon>Mollusca</taxon>
        <taxon>Gastropoda</taxon>
        <taxon>Heterobranchia</taxon>
        <taxon>Euthyneura</taxon>
        <taxon>Panpulmonata</taxon>
        <taxon>Sacoglossa</taxon>
        <taxon>Placobranchoidea</taxon>
        <taxon>Plakobranchidae</taxon>
        <taxon>Elysia</taxon>
    </lineage>
</organism>
<dbReference type="PANTHER" id="PTHR46670">
    <property type="entry name" value="ENDO/EXONUCLEASE/PHOSPHATASE DOMAIN-CONTAINING PROTEIN"/>
    <property type="match status" value="1"/>
</dbReference>
<gene>
    <name evidence="2" type="ORF">ElyMa_004019200</name>
</gene>
<dbReference type="InterPro" id="IPR036691">
    <property type="entry name" value="Endo/exonu/phosph_ase_sf"/>
</dbReference>
<keyword evidence="2" id="KW-0808">Transferase</keyword>
<protein>
    <submittedName>
        <fullName evidence="2">Reverse transcriptase-like protein</fullName>
    </submittedName>
</protein>
<feature type="domain" description="Endonuclease/exonuclease/phosphatase" evidence="1">
    <location>
        <begin position="39"/>
        <end position="191"/>
    </location>
</feature>
<comment type="caution">
    <text evidence="2">The sequence shown here is derived from an EMBL/GenBank/DDBJ whole genome shotgun (WGS) entry which is preliminary data.</text>
</comment>
<dbReference type="Proteomes" id="UP000762676">
    <property type="component" value="Unassembled WGS sequence"/>
</dbReference>
<keyword evidence="3" id="KW-1185">Reference proteome</keyword>